<accession>A0AAV6ZR53</accession>
<reference evidence="2" key="1">
    <citation type="thesis" date="2020" institute="ProQuest LLC" country="789 East Eisenhower Parkway, Ann Arbor, MI, USA">
        <title>Comparative Genomics and Chromosome Evolution.</title>
        <authorList>
            <person name="Mudd A.B."/>
        </authorList>
    </citation>
    <scope>NUCLEOTIDE SEQUENCE</scope>
    <source>
        <strain evidence="2">237g6f4</strain>
        <tissue evidence="2">Blood</tissue>
    </source>
</reference>
<dbReference type="EMBL" id="WNYA01000113">
    <property type="protein sequence ID" value="KAG8549947.1"/>
    <property type="molecule type" value="Genomic_DNA"/>
</dbReference>
<name>A0AAV6ZR53_ENGPU</name>
<proteinExistence type="predicted"/>
<dbReference type="AlphaFoldDB" id="A0AAV6ZR53"/>
<gene>
    <name evidence="2" type="ORF">GDO81_018640</name>
</gene>
<evidence type="ECO:0000256" key="1">
    <source>
        <dbReference type="SAM" id="MobiDB-lite"/>
    </source>
</evidence>
<protein>
    <submittedName>
        <fullName evidence="2">Uncharacterized protein</fullName>
    </submittedName>
</protein>
<evidence type="ECO:0000313" key="2">
    <source>
        <dbReference type="EMBL" id="KAG8549947.1"/>
    </source>
</evidence>
<sequence length="112" mass="12244">MRKCTSRCVKRLKRGQVTLSSVGKAATKRLRGEEAEERRREAPEPRLWHSCCRLVCGCGRPPPCGGDPAPRAPLPVWPGEETWTARSSALLGAPAADNVTSLRGFLHLSVQL</sequence>
<evidence type="ECO:0000313" key="3">
    <source>
        <dbReference type="Proteomes" id="UP000824782"/>
    </source>
</evidence>
<feature type="compositionally biased region" description="Basic and acidic residues" evidence="1">
    <location>
        <begin position="30"/>
        <end position="43"/>
    </location>
</feature>
<organism evidence="2 3">
    <name type="scientific">Engystomops pustulosus</name>
    <name type="common">Tungara frog</name>
    <name type="synonym">Physalaemus pustulosus</name>
    <dbReference type="NCBI Taxonomy" id="76066"/>
    <lineage>
        <taxon>Eukaryota</taxon>
        <taxon>Metazoa</taxon>
        <taxon>Chordata</taxon>
        <taxon>Craniata</taxon>
        <taxon>Vertebrata</taxon>
        <taxon>Euteleostomi</taxon>
        <taxon>Amphibia</taxon>
        <taxon>Batrachia</taxon>
        <taxon>Anura</taxon>
        <taxon>Neobatrachia</taxon>
        <taxon>Hyloidea</taxon>
        <taxon>Leptodactylidae</taxon>
        <taxon>Leiuperinae</taxon>
        <taxon>Engystomops</taxon>
    </lineage>
</organism>
<keyword evidence="3" id="KW-1185">Reference proteome</keyword>
<dbReference type="Proteomes" id="UP000824782">
    <property type="component" value="Unassembled WGS sequence"/>
</dbReference>
<comment type="caution">
    <text evidence="2">The sequence shown here is derived from an EMBL/GenBank/DDBJ whole genome shotgun (WGS) entry which is preliminary data.</text>
</comment>
<feature type="region of interest" description="Disordered" evidence="1">
    <location>
        <begin position="20"/>
        <end position="43"/>
    </location>
</feature>